<dbReference type="Proteomes" id="UP000053477">
    <property type="component" value="Unassembled WGS sequence"/>
</dbReference>
<reference evidence="1 2" key="1">
    <citation type="submission" date="2015-04" db="EMBL/GenBank/DDBJ databases">
        <title>Complete genome sequence of Schizopora paradoxa KUC8140, a cosmopolitan wood degrader in East Asia.</title>
        <authorList>
            <consortium name="DOE Joint Genome Institute"/>
            <person name="Min B."/>
            <person name="Park H."/>
            <person name="Jang Y."/>
            <person name="Kim J.-J."/>
            <person name="Kim K.H."/>
            <person name="Pangilinan J."/>
            <person name="Lipzen A."/>
            <person name="Riley R."/>
            <person name="Grigoriev I.V."/>
            <person name="Spatafora J.W."/>
            <person name="Choi I.-G."/>
        </authorList>
    </citation>
    <scope>NUCLEOTIDE SEQUENCE [LARGE SCALE GENOMIC DNA]</scope>
    <source>
        <strain evidence="1 2">KUC8140</strain>
    </source>
</reference>
<name>A0A0H2RHE4_9AGAM</name>
<sequence length="101" mass="11190">MFEVASVELGENEDSWQVEMMQDPNEELPLASFVLDSKEDGVLLLRTATSVDDSSMIEFGAMSGFPGSEETSLRRSRNCDETTTEVVATYTISKFPNVDEV</sequence>
<keyword evidence="2" id="KW-1185">Reference proteome</keyword>
<proteinExistence type="predicted"/>
<dbReference type="EMBL" id="KQ086011">
    <property type="protein sequence ID" value="KLO11002.1"/>
    <property type="molecule type" value="Genomic_DNA"/>
</dbReference>
<gene>
    <name evidence="1" type="ORF">SCHPADRAFT_930207</name>
</gene>
<protein>
    <submittedName>
        <fullName evidence="1">Uncharacterized protein</fullName>
    </submittedName>
</protein>
<evidence type="ECO:0000313" key="1">
    <source>
        <dbReference type="EMBL" id="KLO11002.1"/>
    </source>
</evidence>
<evidence type="ECO:0000313" key="2">
    <source>
        <dbReference type="Proteomes" id="UP000053477"/>
    </source>
</evidence>
<dbReference type="InParanoid" id="A0A0H2RHE4"/>
<dbReference type="OrthoDB" id="3893071at2759"/>
<organism evidence="1 2">
    <name type="scientific">Schizopora paradoxa</name>
    <dbReference type="NCBI Taxonomy" id="27342"/>
    <lineage>
        <taxon>Eukaryota</taxon>
        <taxon>Fungi</taxon>
        <taxon>Dikarya</taxon>
        <taxon>Basidiomycota</taxon>
        <taxon>Agaricomycotina</taxon>
        <taxon>Agaricomycetes</taxon>
        <taxon>Hymenochaetales</taxon>
        <taxon>Schizoporaceae</taxon>
        <taxon>Schizopora</taxon>
    </lineage>
</organism>
<dbReference type="AlphaFoldDB" id="A0A0H2RHE4"/>
<accession>A0A0H2RHE4</accession>